<evidence type="ECO:0000313" key="2">
    <source>
        <dbReference type="EMBL" id="RAK69839.1"/>
    </source>
</evidence>
<sequence>MKNFITLGALVISLALIVYLYIRLSATERELTLTKQRLEDCGQVTFQLQNKLTEQAREKAAAAGQPIPGEQE</sequence>
<keyword evidence="1" id="KW-0812">Transmembrane</keyword>
<evidence type="ECO:0000313" key="3">
    <source>
        <dbReference type="Proteomes" id="UP000248553"/>
    </source>
</evidence>
<dbReference type="AlphaFoldDB" id="A0A328BTB7"/>
<gene>
    <name evidence="2" type="ORF">DLM85_03005</name>
</gene>
<dbReference type="EMBL" id="QHKM01000001">
    <property type="protein sequence ID" value="RAK69839.1"/>
    <property type="molecule type" value="Genomic_DNA"/>
</dbReference>
<proteinExistence type="predicted"/>
<keyword evidence="3" id="KW-1185">Reference proteome</keyword>
<dbReference type="RefSeq" id="WP_111476575.1">
    <property type="nucleotide sequence ID" value="NZ_QHKM01000001.1"/>
</dbReference>
<organism evidence="2 3">
    <name type="scientific">Hymenobacter edaphi</name>
    <dbReference type="NCBI Taxonomy" id="2211146"/>
    <lineage>
        <taxon>Bacteria</taxon>
        <taxon>Pseudomonadati</taxon>
        <taxon>Bacteroidota</taxon>
        <taxon>Cytophagia</taxon>
        <taxon>Cytophagales</taxon>
        <taxon>Hymenobacteraceae</taxon>
        <taxon>Hymenobacter</taxon>
    </lineage>
</organism>
<name>A0A328BTB7_9BACT</name>
<evidence type="ECO:0000256" key="1">
    <source>
        <dbReference type="SAM" id="Phobius"/>
    </source>
</evidence>
<keyword evidence="1" id="KW-1133">Transmembrane helix</keyword>
<protein>
    <submittedName>
        <fullName evidence="2">Uncharacterized protein</fullName>
    </submittedName>
</protein>
<keyword evidence="1" id="KW-0472">Membrane</keyword>
<dbReference type="OrthoDB" id="879781at2"/>
<reference evidence="3" key="1">
    <citation type="submission" date="2018-05" db="EMBL/GenBank/DDBJ databases">
        <authorList>
            <person name="Nie L."/>
        </authorList>
    </citation>
    <scope>NUCLEOTIDE SEQUENCE [LARGE SCALE GENOMIC DNA]</scope>
    <source>
        <strain evidence="3">NL</strain>
    </source>
</reference>
<feature type="transmembrane region" description="Helical" evidence="1">
    <location>
        <begin position="6"/>
        <end position="22"/>
    </location>
</feature>
<comment type="caution">
    <text evidence="2">The sequence shown here is derived from an EMBL/GenBank/DDBJ whole genome shotgun (WGS) entry which is preliminary data.</text>
</comment>
<accession>A0A328BTB7</accession>
<dbReference type="Proteomes" id="UP000248553">
    <property type="component" value="Unassembled WGS sequence"/>
</dbReference>